<evidence type="ECO:0000256" key="6">
    <source>
        <dbReference type="SAM" id="MobiDB-lite"/>
    </source>
</evidence>
<comment type="subcellular location">
    <subcellularLocation>
        <location evidence="1">Nucleus</location>
    </subcellularLocation>
</comment>
<sequence>MSNTASHDEFDLVSLASNPTEVTEGLETSLRYQRSASSVASTAKPQHKKRRSNNLLWEHTRPPKEGEDVRNKHKQEIYYCKHLTAEGVSRFAFNNIIKDIFGKQLEKQAGHDIDQEKHLRTAIQEAEFKEACVRLITVCNLPHSLLDWAEFWAVILSAIVAHWADTDTRSIECALLLLKEFKGSHSGEEQARVFIEVINEAGLQGKLGCLIMDNATSNDKMLRYITKETENFDPILYRVRCFGYIINPVIQAFLFGAKNHGGEDLMDQEEAISLAIKEIRLLTKETNRDIRDKVALGSLGKLHNINIWVRASTERYQNFIKAIGRAILIGNDTRWNSWSAEINVALTKR</sequence>
<evidence type="ECO:0000256" key="5">
    <source>
        <dbReference type="ARBA" id="ARBA00023242"/>
    </source>
</evidence>
<dbReference type="HOGENOM" id="CLU_731564_0_0_1"/>
<evidence type="ECO:0000256" key="3">
    <source>
        <dbReference type="ARBA" id="ARBA00022771"/>
    </source>
</evidence>
<dbReference type="SUPFAM" id="SSF53098">
    <property type="entry name" value="Ribonuclease H-like"/>
    <property type="match status" value="1"/>
</dbReference>
<gene>
    <name evidence="7" type="ORF">TSTA_070380</name>
</gene>
<dbReference type="EMBL" id="EQ962652">
    <property type="protein sequence ID" value="EED23625.1"/>
    <property type="molecule type" value="Genomic_DNA"/>
</dbReference>
<reference evidence="8" key="1">
    <citation type="journal article" date="2015" name="Genome Announc.">
        <title>Genome sequence of the AIDS-associated pathogen Penicillium marneffei (ATCC18224) and its near taxonomic relative Talaromyces stipitatus (ATCC10500).</title>
        <authorList>
            <person name="Nierman W.C."/>
            <person name="Fedorova-Abrams N.D."/>
            <person name="Andrianopoulos A."/>
        </authorList>
    </citation>
    <scope>NUCLEOTIDE SEQUENCE [LARGE SCALE GENOMIC DNA]</scope>
    <source>
        <strain evidence="8">ATCC 10500 / CBS 375.48 / QM 6759 / NRRL 1006</strain>
    </source>
</reference>
<keyword evidence="2" id="KW-0479">Metal-binding</keyword>
<dbReference type="InterPro" id="IPR052035">
    <property type="entry name" value="ZnF_BED_domain_contain"/>
</dbReference>
<dbReference type="PhylomeDB" id="B8LTN3"/>
<evidence type="ECO:0000313" key="7">
    <source>
        <dbReference type="EMBL" id="EED23625.1"/>
    </source>
</evidence>
<evidence type="ECO:0000256" key="2">
    <source>
        <dbReference type="ARBA" id="ARBA00022723"/>
    </source>
</evidence>
<name>B8LTN3_TALSN</name>
<keyword evidence="3" id="KW-0863">Zinc-finger</keyword>
<dbReference type="eggNOG" id="KOG1121">
    <property type="taxonomic scope" value="Eukaryota"/>
</dbReference>
<dbReference type="InterPro" id="IPR012337">
    <property type="entry name" value="RNaseH-like_sf"/>
</dbReference>
<dbReference type="GO" id="GO:0008270">
    <property type="term" value="F:zinc ion binding"/>
    <property type="evidence" value="ECO:0007669"/>
    <property type="project" value="UniProtKB-KW"/>
</dbReference>
<dbReference type="RefSeq" id="XP_002341012.1">
    <property type="nucleotide sequence ID" value="XM_002340971.1"/>
</dbReference>
<feature type="compositionally biased region" description="Polar residues" evidence="6">
    <location>
        <begin position="33"/>
        <end position="44"/>
    </location>
</feature>
<dbReference type="InParanoid" id="B8LTN3"/>
<feature type="compositionally biased region" description="Basic and acidic residues" evidence="6">
    <location>
        <begin position="58"/>
        <end position="69"/>
    </location>
</feature>
<evidence type="ECO:0000313" key="8">
    <source>
        <dbReference type="Proteomes" id="UP000001745"/>
    </source>
</evidence>
<proteinExistence type="predicted"/>
<evidence type="ECO:0000256" key="4">
    <source>
        <dbReference type="ARBA" id="ARBA00022833"/>
    </source>
</evidence>
<feature type="region of interest" description="Disordered" evidence="6">
    <location>
        <begin position="33"/>
        <end position="69"/>
    </location>
</feature>
<dbReference type="OrthoDB" id="5074281at2759"/>
<dbReference type="GO" id="GO:0005634">
    <property type="term" value="C:nucleus"/>
    <property type="evidence" value="ECO:0007669"/>
    <property type="project" value="UniProtKB-SubCell"/>
</dbReference>
<dbReference type="Proteomes" id="UP000001745">
    <property type="component" value="Unassembled WGS sequence"/>
</dbReference>
<protein>
    <recommendedName>
        <fullName evidence="9">DUF659 domain-containing protein</fullName>
    </recommendedName>
</protein>
<evidence type="ECO:0000256" key="1">
    <source>
        <dbReference type="ARBA" id="ARBA00004123"/>
    </source>
</evidence>
<dbReference type="PANTHER" id="PTHR46481:SF10">
    <property type="entry name" value="ZINC FINGER BED DOMAIN-CONTAINING PROTEIN 39"/>
    <property type="match status" value="1"/>
</dbReference>
<dbReference type="AlphaFoldDB" id="B8LTN3"/>
<keyword evidence="5" id="KW-0539">Nucleus</keyword>
<evidence type="ECO:0008006" key="9">
    <source>
        <dbReference type="Google" id="ProtNLM"/>
    </source>
</evidence>
<dbReference type="GeneID" id="8102644"/>
<dbReference type="VEuPathDB" id="FungiDB:TSTA_070380"/>
<dbReference type="PANTHER" id="PTHR46481">
    <property type="entry name" value="ZINC FINGER BED DOMAIN-CONTAINING PROTEIN 4"/>
    <property type="match status" value="1"/>
</dbReference>
<accession>B8LTN3</accession>
<keyword evidence="8" id="KW-1185">Reference proteome</keyword>
<keyword evidence="4" id="KW-0862">Zinc</keyword>
<organism evidence="7 8">
    <name type="scientific">Talaromyces stipitatus (strain ATCC 10500 / CBS 375.48 / QM 6759 / NRRL 1006)</name>
    <name type="common">Penicillium stipitatum</name>
    <dbReference type="NCBI Taxonomy" id="441959"/>
    <lineage>
        <taxon>Eukaryota</taxon>
        <taxon>Fungi</taxon>
        <taxon>Dikarya</taxon>
        <taxon>Ascomycota</taxon>
        <taxon>Pezizomycotina</taxon>
        <taxon>Eurotiomycetes</taxon>
        <taxon>Eurotiomycetidae</taxon>
        <taxon>Eurotiales</taxon>
        <taxon>Trichocomaceae</taxon>
        <taxon>Talaromyces</taxon>
        <taxon>Talaromyces sect. Talaromyces</taxon>
    </lineage>
</organism>
<dbReference type="OMA" id="CHGHVIN"/>